<dbReference type="AlphaFoldDB" id="A0A8J5BZW6"/>
<feature type="compositionally biased region" description="Acidic residues" evidence="1">
    <location>
        <begin position="81"/>
        <end position="93"/>
    </location>
</feature>
<accession>A0A8J5BZW6</accession>
<sequence>MVVQKVQHREIYEVIEVDEVSEEIESGNNFNIDTNQDNSSNEATLVVGEELEISQLCRLDVEHQHINMSNAQARDAQSFLNDEDEDTEIDSNTDDQLSLSDDSAMSPKRIEHLPVLETPIDDISSSGRPIRRETRGTHSDRLRHQISDRGRLPVTFRQSDGHPIGPNAASFMTELGLSAAFDISFQEGSSSVMKETDRLMSARYRDNRSKMHNHYKKLSRLPPAERRQHIPIEFCETQDDWDYMCTLFESEAFQDDMVRLRDECILSQNPEDDIDVVQIADTVCDQVLSTRSGYIRGLGSGPKPVRSTSSDATSSSRSTNAALRERLESTQDELANTKIQLANTQDELASIKSRQNMFEQILNRLAPGALDSLIQDSSSAPPPPPS</sequence>
<organism evidence="2 3">
    <name type="scientific">Zingiber officinale</name>
    <name type="common">Ginger</name>
    <name type="synonym">Amomum zingiber</name>
    <dbReference type="NCBI Taxonomy" id="94328"/>
    <lineage>
        <taxon>Eukaryota</taxon>
        <taxon>Viridiplantae</taxon>
        <taxon>Streptophyta</taxon>
        <taxon>Embryophyta</taxon>
        <taxon>Tracheophyta</taxon>
        <taxon>Spermatophyta</taxon>
        <taxon>Magnoliopsida</taxon>
        <taxon>Liliopsida</taxon>
        <taxon>Zingiberales</taxon>
        <taxon>Zingiberaceae</taxon>
        <taxon>Zingiber</taxon>
    </lineage>
</organism>
<evidence type="ECO:0000256" key="1">
    <source>
        <dbReference type="SAM" id="MobiDB-lite"/>
    </source>
</evidence>
<feature type="compositionally biased region" description="Polar residues" evidence="1">
    <location>
        <begin position="94"/>
        <end position="103"/>
    </location>
</feature>
<dbReference type="PANTHER" id="PTHR33499">
    <property type="entry name" value="OS12G0282400 PROTEIN-RELATED"/>
    <property type="match status" value="1"/>
</dbReference>
<dbReference type="PANTHER" id="PTHR33499:SF11">
    <property type="entry name" value="NO APICAL MERISTEM-ASSOCIATED C-TERMINAL DOMAIN-CONTAINING PROTEIN"/>
    <property type="match status" value="1"/>
</dbReference>
<comment type="caution">
    <text evidence="2">The sequence shown here is derived from an EMBL/GenBank/DDBJ whole genome shotgun (WGS) entry which is preliminary data.</text>
</comment>
<reference evidence="2 3" key="1">
    <citation type="submission" date="2020-08" db="EMBL/GenBank/DDBJ databases">
        <title>Plant Genome Project.</title>
        <authorList>
            <person name="Zhang R.-G."/>
        </authorList>
    </citation>
    <scope>NUCLEOTIDE SEQUENCE [LARGE SCALE GENOMIC DNA]</scope>
    <source>
        <tissue evidence="2">Rhizome</tissue>
    </source>
</reference>
<feature type="region of interest" description="Disordered" evidence="1">
    <location>
        <begin position="75"/>
        <end position="103"/>
    </location>
</feature>
<evidence type="ECO:0000313" key="3">
    <source>
        <dbReference type="Proteomes" id="UP000734854"/>
    </source>
</evidence>
<dbReference type="EMBL" id="JACMSC010000021">
    <property type="protein sequence ID" value="KAG6469570.1"/>
    <property type="molecule type" value="Genomic_DNA"/>
</dbReference>
<name>A0A8J5BZW6_ZINOF</name>
<feature type="region of interest" description="Disordered" evidence="1">
    <location>
        <begin position="295"/>
        <end position="322"/>
    </location>
</feature>
<keyword evidence="3" id="KW-1185">Reference proteome</keyword>
<protein>
    <submittedName>
        <fullName evidence="2">Uncharacterized protein</fullName>
    </submittedName>
</protein>
<proteinExistence type="predicted"/>
<dbReference type="Proteomes" id="UP000734854">
    <property type="component" value="Unassembled WGS sequence"/>
</dbReference>
<evidence type="ECO:0000313" key="2">
    <source>
        <dbReference type="EMBL" id="KAG6469570.1"/>
    </source>
</evidence>
<feature type="region of interest" description="Disordered" evidence="1">
    <location>
        <begin position="120"/>
        <end position="142"/>
    </location>
</feature>
<feature type="compositionally biased region" description="Basic and acidic residues" evidence="1">
    <location>
        <begin position="130"/>
        <end position="142"/>
    </location>
</feature>
<gene>
    <name evidence="2" type="ORF">ZIOFF_070499</name>
</gene>
<feature type="compositionally biased region" description="Low complexity" evidence="1">
    <location>
        <begin position="306"/>
        <end position="322"/>
    </location>
</feature>